<evidence type="ECO:0000313" key="1">
    <source>
        <dbReference type="EMBL" id="CDI96848.1"/>
    </source>
</evidence>
<reference evidence="1" key="2">
    <citation type="submission" date="2015-11" db="EMBL/GenBank/DDBJ databases">
        <authorList>
            <person name="Zhang Y."/>
            <person name="Guo Z."/>
        </authorList>
    </citation>
    <scope>NUCLEOTIDE SEQUENCE</scope>
</reference>
<reference evidence="1" key="1">
    <citation type="journal article" date="2013" name="Nature">
        <title>The genomes of four tapeworm species reveal adaptations to parasitism.</title>
        <authorList>
            <person name="Tsai I.J."/>
            <person name="Zarowiecki M."/>
            <person name="Holroyd N."/>
            <person name="Garciarrubio A."/>
            <person name="Sanchez-Flores A."/>
            <person name="Brooks K.L."/>
            <person name="Tracey A."/>
            <person name="Bobes R.J."/>
            <person name="Fragoso G."/>
            <person name="Sciutto E."/>
            <person name="Aslett M."/>
            <person name="Beasley H."/>
            <person name="Bennett H.M."/>
            <person name="Cai J."/>
            <person name="Camicia F."/>
            <person name="Clark R."/>
            <person name="Cucher M."/>
            <person name="De Silva N."/>
            <person name="Day T.A."/>
            <person name="Deplazes P."/>
            <person name="Estrada K."/>
            <person name="Fernandez C."/>
            <person name="Holland P.W."/>
            <person name="Hou J."/>
            <person name="Hu S."/>
            <person name="Huckvale T."/>
            <person name="Hung S.S."/>
            <person name="Kamenetzky L."/>
            <person name="Keane J.A."/>
            <person name="Kiss F."/>
            <person name="Koziol U."/>
            <person name="Lambert O."/>
            <person name="Liu K."/>
            <person name="Luo X."/>
            <person name="Luo Y."/>
            <person name="Macchiaroli N."/>
            <person name="Nichol S."/>
            <person name="Paps J."/>
            <person name="Parkinson J."/>
            <person name="Pouchkina-Stantcheva N."/>
            <person name="Riddiford N."/>
            <person name="Rosenzvit M."/>
            <person name="Salinas G."/>
            <person name="Wasmuth J.D."/>
            <person name="Zamanian M."/>
            <person name="Zheng Y."/>
            <person name="Cai X."/>
            <person name="Soberon X."/>
            <person name="Olson P.D."/>
            <person name="Laclette J.P."/>
            <person name="Brehm K."/>
            <person name="Berriman M."/>
            <person name="Garciarrubio A."/>
            <person name="Bobes R.J."/>
            <person name="Fragoso G."/>
            <person name="Sanchez-Flores A."/>
            <person name="Estrada K."/>
            <person name="Cevallos M.A."/>
            <person name="Morett E."/>
            <person name="Gonzalez V."/>
            <person name="Portillo T."/>
            <person name="Ochoa-Leyva A."/>
            <person name="Jose M.V."/>
            <person name="Sciutto E."/>
            <person name="Landa A."/>
            <person name="Jimenez L."/>
            <person name="Valdes V."/>
            <person name="Carrero J.C."/>
            <person name="Larralde C."/>
            <person name="Morales-Montor J."/>
            <person name="Limon-Lason J."/>
            <person name="Soberon X."/>
            <person name="Laclette J.P."/>
        </authorList>
    </citation>
    <scope>NUCLEOTIDE SEQUENCE [LARGE SCALE GENOMIC DNA]</scope>
</reference>
<name>A0A087VX37_ECHMU</name>
<proteinExistence type="predicted"/>
<dbReference type="EMBL" id="LN902843">
    <property type="protein sequence ID" value="CDI96848.1"/>
    <property type="molecule type" value="Genomic_DNA"/>
</dbReference>
<protein>
    <submittedName>
        <fullName evidence="1">Expressed protein</fullName>
    </submittedName>
</protein>
<evidence type="ECO:0000313" key="2">
    <source>
        <dbReference type="Proteomes" id="UP000017246"/>
    </source>
</evidence>
<keyword evidence="2" id="KW-1185">Reference proteome</keyword>
<organism evidence="1 2">
    <name type="scientific">Echinococcus multilocularis</name>
    <name type="common">Fox tapeworm</name>
    <dbReference type="NCBI Taxonomy" id="6211"/>
    <lineage>
        <taxon>Eukaryota</taxon>
        <taxon>Metazoa</taxon>
        <taxon>Spiralia</taxon>
        <taxon>Lophotrochozoa</taxon>
        <taxon>Platyhelminthes</taxon>
        <taxon>Cestoda</taxon>
        <taxon>Eucestoda</taxon>
        <taxon>Cyclophyllidea</taxon>
        <taxon>Taeniidae</taxon>
        <taxon>Echinococcus</taxon>
    </lineage>
</organism>
<dbReference type="Proteomes" id="UP000017246">
    <property type="component" value="Unassembled WGS sequence"/>
</dbReference>
<dbReference type="AlphaFoldDB" id="A0A087VX37"/>
<accession>A0A087VX37</accession>
<gene>
    <name evidence="1" type="ORF">EmuJ_000057600</name>
</gene>
<sequence>MQLRRYLITTSLIALGNLTESGVPSGLGNGFRSGKLCWSSRAFMYSCRNTGLKADMWFRGCPSLPRSSHFGAAQPYQFRHHKLLQAGTVEEVYKETFRWFTPSVASVVNSFAAEHRTKVDAGGGCQFQPFRLGPSPFSHPQHMNFFPSAEVYYAAVKIRRDVL</sequence>